<proteinExistence type="predicted"/>
<dbReference type="EMBL" id="JBIYDN010000015">
    <property type="protein sequence ID" value="MFK4444647.1"/>
    <property type="molecule type" value="Genomic_DNA"/>
</dbReference>
<dbReference type="RefSeq" id="WP_404609736.1">
    <property type="nucleotide sequence ID" value="NZ_JBIYDN010000015.1"/>
</dbReference>
<keyword evidence="3" id="KW-1185">Reference proteome</keyword>
<name>A0ABW8MME9_9BURK</name>
<evidence type="ECO:0008006" key="4">
    <source>
        <dbReference type="Google" id="ProtNLM"/>
    </source>
</evidence>
<organism evidence="2 3">
    <name type="scientific">Caballeronia udeis</name>
    <dbReference type="NCBI Taxonomy" id="1232866"/>
    <lineage>
        <taxon>Bacteria</taxon>
        <taxon>Pseudomonadati</taxon>
        <taxon>Pseudomonadota</taxon>
        <taxon>Betaproteobacteria</taxon>
        <taxon>Burkholderiales</taxon>
        <taxon>Burkholderiaceae</taxon>
        <taxon>Caballeronia</taxon>
    </lineage>
</organism>
<accession>A0ABW8MME9</accession>
<feature type="chain" id="PRO_5047228592" description="Lipoprotein" evidence="1">
    <location>
        <begin position="20"/>
        <end position="267"/>
    </location>
</feature>
<evidence type="ECO:0000313" key="2">
    <source>
        <dbReference type="EMBL" id="MFK4444647.1"/>
    </source>
</evidence>
<evidence type="ECO:0000313" key="3">
    <source>
        <dbReference type="Proteomes" id="UP001620514"/>
    </source>
</evidence>
<protein>
    <recommendedName>
        <fullName evidence="4">Lipoprotein</fullName>
    </recommendedName>
</protein>
<keyword evidence="1" id="KW-0732">Signal</keyword>
<gene>
    <name evidence="2" type="ORF">ABH943_004669</name>
</gene>
<reference evidence="2 3" key="1">
    <citation type="submission" date="2024-10" db="EMBL/GenBank/DDBJ databases">
        <authorList>
            <person name="Deangelis K."/>
            <person name="Huntemann M."/>
            <person name="Clum A."/>
            <person name="Wang J."/>
            <person name="Palaniappan K."/>
            <person name="Ritter S."/>
            <person name="Chen I.-M."/>
            <person name="Stamatis D."/>
            <person name="Reddy T."/>
            <person name="O'Malley R."/>
            <person name="Daum C."/>
            <person name="Ng V."/>
            <person name="Ivanova N."/>
            <person name="Kyrpides N."/>
            <person name="Woyke T."/>
        </authorList>
    </citation>
    <scope>NUCLEOTIDE SEQUENCE [LARGE SCALE GENOMIC DNA]</scope>
    <source>
        <strain evidence="2 3">GAS97</strain>
    </source>
</reference>
<reference evidence="2 3" key="2">
    <citation type="submission" date="2024-11" db="EMBL/GenBank/DDBJ databases">
        <title>Using genomics to understand microbial adaptation to soil warming.</title>
        <authorList>
            <person name="Deangelis K.M. PhD."/>
        </authorList>
    </citation>
    <scope>NUCLEOTIDE SEQUENCE [LARGE SCALE GENOMIC DNA]</scope>
    <source>
        <strain evidence="2 3">GAS97</strain>
    </source>
</reference>
<comment type="caution">
    <text evidence="2">The sequence shown here is derived from an EMBL/GenBank/DDBJ whole genome shotgun (WGS) entry which is preliminary data.</text>
</comment>
<sequence>MKRFLIGISAALLSIAAFGTTLNPVQLLNPTGSTSGQTIVSTGASTAPGWGNVPVANVTGAAPSASPTFTGTVTIPTAATSSNTTVAASTAFVQNNFTNPSFPYGGGTPLGVFATTISATGLISPTSTVGIKGTAAADNAQAGSVGEYLTATGTATSLTSATTTATVSLSLTAGDWDVSSTQIIAPAGTTTTSVVYAGTSLSATTLGGTGSNNQISPNTGAGLGNTVSSPVVRVNVSTTTTVYGTVNVGFGVSTLTSTGFIRARRVR</sequence>
<evidence type="ECO:0000256" key="1">
    <source>
        <dbReference type="SAM" id="SignalP"/>
    </source>
</evidence>
<feature type="signal peptide" evidence="1">
    <location>
        <begin position="1"/>
        <end position="19"/>
    </location>
</feature>
<dbReference type="Proteomes" id="UP001620514">
    <property type="component" value="Unassembled WGS sequence"/>
</dbReference>